<comment type="caution">
    <text evidence="1">The sequence shown here is derived from an EMBL/GenBank/DDBJ whole genome shotgun (WGS) entry which is preliminary data.</text>
</comment>
<sequence length="119" mass="13300">MKKLLIGLIAFLLVTVGGLKIYEEVNYGGPSYYTQVTTDGKRFVDKGDNGQEYVDYNYVLTGYDDKGTAQKLTFNGNKARPLHRNAYLKLTYNQKKGVTKWEAVAKSAVPAKALTKLNK</sequence>
<accession>A0A0R1TW65</accession>
<protein>
    <recommendedName>
        <fullName evidence="3">YxeA family protein</fullName>
    </recommendedName>
</protein>
<dbReference type="RefSeq" id="WP_056956984.1">
    <property type="nucleotide sequence ID" value="NZ_AZFJ01000052.1"/>
</dbReference>
<proteinExistence type="predicted"/>
<gene>
    <name evidence="1" type="ORF">FC50_GL001750</name>
</gene>
<evidence type="ECO:0000313" key="2">
    <source>
        <dbReference type="Proteomes" id="UP000051922"/>
    </source>
</evidence>
<dbReference type="InterPro" id="IPR036166">
    <property type="entry name" value="YxeA-like_sf"/>
</dbReference>
<dbReference type="PATRIC" id="fig|1423783.4.peg.1791"/>
<dbReference type="EMBL" id="AZFJ01000052">
    <property type="protein sequence ID" value="KRL85577.1"/>
    <property type="molecule type" value="Genomic_DNA"/>
</dbReference>
<dbReference type="STRING" id="1423783.FC50_GL001750"/>
<dbReference type="Proteomes" id="UP000051922">
    <property type="component" value="Unassembled WGS sequence"/>
</dbReference>
<dbReference type="AlphaFoldDB" id="A0A0R1TW65"/>
<dbReference type="Pfam" id="PF06486">
    <property type="entry name" value="DUF1093"/>
    <property type="match status" value="1"/>
</dbReference>
<keyword evidence="2" id="KW-1185">Reference proteome</keyword>
<dbReference type="OrthoDB" id="8719215at2"/>
<evidence type="ECO:0008006" key="3">
    <source>
        <dbReference type="Google" id="ProtNLM"/>
    </source>
</evidence>
<evidence type="ECO:0000313" key="1">
    <source>
        <dbReference type="EMBL" id="KRL85577.1"/>
    </source>
</evidence>
<dbReference type="Gene3D" id="2.40.50.480">
    <property type="match status" value="1"/>
</dbReference>
<dbReference type="PANTHER" id="PTHR36433:SF2">
    <property type="entry name" value="YXEA FAMILY PROTEIN"/>
    <property type="match status" value="1"/>
</dbReference>
<reference evidence="1 2" key="1">
    <citation type="journal article" date="2015" name="Genome Announc.">
        <title>Expanding the biotechnology potential of lactobacilli through comparative genomics of 213 strains and associated genera.</title>
        <authorList>
            <person name="Sun Z."/>
            <person name="Harris H.M."/>
            <person name="McCann A."/>
            <person name="Guo C."/>
            <person name="Argimon S."/>
            <person name="Zhang W."/>
            <person name="Yang X."/>
            <person name="Jeffery I.B."/>
            <person name="Cooney J.C."/>
            <person name="Kagawa T.F."/>
            <person name="Liu W."/>
            <person name="Song Y."/>
            <person name="Salvetti E."/>
            <person name="Wrobel A."/>
            <person name="Rasinkangas P."/>
            <person name="Parkhill J."/>
            <person name="Rea M.C."/>
            <person name="O'Sullivan O."/>
            <person name="Ritari J."/>
            <person name="Douillard F.P."/>
            <person name="Paul Ross R."/>
            <person name="Yang R."/>
            <person name="Briner A.E."/>
            <person name="Felis G.E."/>
            <person name="de Vos W.M."/>
            <person name="Barrangou R."/>
            <person name="Klaenhammer T.R."/>
            <person name="Caufield P.W."/>
            <person name="Cui Y."/>
            <person name="Zhang H."/>
            <person name="O'Toole P.W."/>
        </authorList>
    </citation>
    <scope>NUCLEOTIDE SEQUENCE [LARGE SCALE GENOMIC DNA]</scope>
    <source>
        <strain evidence="1 2">DSM 15945</strain>
    </source>
</reference>
<dbReference type="PANTHER" id="PTHR36433">
    <property type="entry name" value="HYPOTHETICAL CYTOSOLIC PROTEIN"/>
    <property type="match status" value="1"/>
</dbReference>
<organism evidence="1 2">
    <name type="scientific">Lacticaseibacillus pantheris DSM 15945 = JCM 12539 = NBRC 106106</name>
    <dbReference type="NCBI Taxonomy" id="1423783"/>
    <lineage>
        <taxon>Bacteria</taxon>
        <taxon>Bacillati</taxon>
        <taxon>Bacillota</taxon>
        <taxon>Bacilli</taxon>
        <taxon>Lactobacillales</taxon>
        <taxon>Lactobacillaceae</taxon>
        <taxon>Lacticaseibacillus</taxon>
    </lineage>
</organism>
<name>A0A0R1TW65_9LACO</name>
<dbReference type="InterPro" id="IPR006542">
    <property type="entry name" value="DUF1093"/>
</dbReference>
<dbReference type="SUPFAM" id="SSF159121">
    <property type="entry name" value="BC4932-like"/>
    <property type="match status" value="1"/>
</dbReference>
<dbReference type="NCBIfam" id="TIGR01655">
    <property type="entry name" value="yxeA_fam"/>
    <property type="match status" value="1"/>
</dbReference>